<sequence length="397" mass="46966">MIIVNDRQLKNLTVDKKTYIKDASTKNLYIEARISYGDIDKNFYFRYKLNKKGYSFKIGKYPITTLAQAREIANDYNDMLSQGINPKEHIQKENTQKSKTIEEVFNEWKDIAYKDNSTYGLPNRLDYHIISKYKTKSIVELTKSDILFVFDRLHAENKIETIKRVFLGLRKMLLYAIHREYIENSNILTLDIKALYGTNKVQSHRTITDEVRFKELLLAIDNYEGSIFTKVALQISPYLFLRSANIRNLEWEEVDFEKKQITIRANKVKAREDFIVPLSQSVLDLLLYVKNFSYSDSKYVFPSDISKSKTMSENTLNQAIKRLGFGDEMVYHGFRATASTFLYEYKNIHKQDSEVIELCLDHRERNKVKAVYNRSLRLDDRRELMQWWSDFIDKLKN</sequence>
<proteinExistence type="inferred from homology"/>
<dbReference type="SUPFAM" id="SSF56349">
    <property type="entry name" value="DNA breaking-rejoining enzymes"/>
    <property type="match status" value="1"/>
</dbReference>
<dbReference type="InterPro" id="IPR050808">
    <property type="entry name" value="Phage_Integrase"/>
</dbReference>
<evidence type="ECO:0000313" key="7">
    <source>
        <dbReference type="Proteomes" id="UP000364097"/>
    </source>
</evidence>
<keyword evidence="7" id="KW-1185">Reference proteome</keyword>
<protein>
    <submittedName>
        <fullName evidence="6">Tyrosine-type recombinase/integrase</fullName>
    </submittedName>
</protein>
<feature type="domain" description="Tyr recombinase" evidence="5">
    <location>
        <begin position="202"/>
        <end position="386"/>
    </location>
</feature>
<dbReference type="InterPro" id="IPR038488">
    <property type="entry name" value="Integrase_DNA-bd_sf"/>
</dbReference>
<dbReference type="Gene3D" id="1.10.443.10">
    <property type="entry name" value="Intergrase catalytic core"/>
    <property type="match status" value="1"/>
</dbReference>
<evidence type="ECO:0000256" key="1">
    <source>
        <dbReference type="ARBA" id="ARBA00008857"/>
    </source>
</evidence>
<dbReference type="Gene3D" id="1.10.150.130">
    <property type="match status" value="1"/>
</dbReference>
<accession>A0ABW9N6T3</accession>
<comment type="caution">
    <text evidence="6">The sequence shown here is derived from an EMBL/GenBank/DDBJ whole genome shotgun (WGS) entry which is preliminary data.</text>
</comment>
<dbReference type="InterPro" id="IPR011010">
    <property type="entry name" value="DNA_brk_join_enz"/>
</dbReference>
<reference evidence="6" key="1">
    <citation type="submission" date="2019-08" db="EMBL/GenBank/DDBJ databases">
        <title>Rapid identification of Enteric Bacteria from Whole Genome Sequences (WGS) using Average Nucleotide Identity (ANI).</title>
        <authorList>
            <person name="Lane C."/>
        </authorList>
    </citation>
    <scope>NUCLEOTIDE SEQUENCE [LARGE SCALE GENOMIC DNA]</scope>
    <source>
        <strain evidence="6">2010D-8461</strain>
    </source>
</reference>
<dbReference type="PROSITE" id="PS51898">
    <property type="entry name" value="TYR_RECOMBINASE"/>
    <property type="match status" value="1"/>
</dbReference>
<dbReference type="Gene3D" id="3.30.160.390">
    <property type="entry name" value="Integrase, DNA-binding domain"/>
    <property type="match status" value="1"/>
</dbReference>
<dbReference type="InterPro" id="IPR025166">
    <property type="entry name" value="Integrase_DNA_bind_dom"/>
</dbReference>
<organism evidence="6 7">
    <name type="scientific">Campylobacter subantarcticus</name>
    <dbReference type="NCBI Taxonomy" id="497724"/>
    <lineage>
        <taxon>Bacteria</taxon>
        <taxon>Pseudomonadati</taxon>
        <taxon>Campylobacterota</taxon>
        <taxon>Epsilonproteobacteria</taxon>
        <taxon>Campylobacterales</taxon>
        <taxon>Campylobacteraceae</taxon>
        <taxon>Campylobacter</taxon>
    </lineage>
</organism>
<dbReference type="CDD" id="cd00801">
    <property type="entry name" value="INT_P4_C"/>
    <property type="match status" value="1"/>
</dbReference>
<dbReference type="PANTHER" id="PTHR30629">
    <property type="entry name" value="PROPHAGE INTEGRASE"/>
    <property type="match status" value="1"/>
</dbReference>
<keyword evidence="3" id="KW-0238">DNA-binding</keyword>
<evidence type="ECO:0000313" key="6">
    <source>
        <dbReference type="EMBL" id="MPB99858.1"/>
    </source>
</evidence>
<dbReference type="PANTHER" id="PTHR30629:SF2">
    <property type="entry name" value="PROPHAGE INTEGRASE INTS-RELATED"/>
    <property type="match status" value="1"/>
</dbReference>
<dbReference type="InterPro" id="IPR010998">
    <property type="entry name" value="Integrase_recombinase_N"/>
</dbReference>
<name>A0ABW9N6T3_9BACT</name>
<comment type="similarity">
    <text evidence="1">Belongs to the 'phage' integrase family.</text>
</comment>
<evidence type="ECO:0000256" key="3">
    <source>
        <dbReference type="ARBA" id="ARBA00023125"/>
    </source>
</evidence>
<evidence type="ECO:0000256" key="4">
    <source>
        <dbReference type="ARBA" id="ARBA00023172"/>
    </source>
</evidence>
<dbReference type="EMBL" id="AACKMW020000050">
    <property type="protein sequence ID" value="MPB99858.1"/>
    <property type="molecule type" value="Genomic_DNA"/>
</dbReference>
<gene>
    <name evidence="6" type="ORF">A0Z09_007400</name>
</gene>
<dbReference type="Pfam" id="PF13356">
    <property type="entry name" value="Arm-DNA-bind_3"/>
    <property type="match status" value="1"/>
</dbReference>
<evidence type="ECO:0000256" key="2">
    <source>
        <dbReference type="ARBA" id="ARBA00022908"/>
    </source>
</evidence>
<dbReference type="Proteomes" id="UP000364097">
    <property type="component" value="Unassembled WGS sequence"/>
</dbReference>
<dbReference type="Pfam" id="PF00589">
    <property type="entry name" value="Phage_integrase"/>
    <property type="match status" value="1"/>
</dbReference>
<keyword evidence="4" id="KW-0233">DNA recombination</keyword>
<dbReference type="RefSeq" id="WP_043019657.1">
    <property type="nucleotide sequence ID" value="NZ_AACKMW020000050.1"/>
</dbReference>
<evidence type="ECO:0000259" key="5">
    <source>
        <dbReference type="PROSITE" id="PS51898"/>
    </source>
</evidence>
<dbReference type="InterPro" id="IPR002104">
    <property type="entry name" value="Integrase_catalytic"/>
</dbReference>
<dbReference type="InterPro" id="IPR013762">
    <property type="entry name" value="Integrase-like_cat_sf"/>
</dbReference>
<keyword evidence="2" id="KW-0229">DNA integration</keyword>